<dbReference type="AlphaFoldDB" id="A0A660E2S2"/>
<dbReference type="OrthoDB" id="2974662at2"/>
<name>A0A660E2S2_9LACO</name>
<reference evidence="1 2" key="1">
    <citation type="submission" date="2018-11" db="EMBL/GenBank/DDBJ databases">
        <authorList>
            <person name="Wuyts S."/>
        </authorList>
    </citation>
    <scope>NUCLEOTIDE SEQUENCE [LARGE SCALE GENOMIC DNA]</scope>
    <source>
        <strain evidence="1">Lactobacillus mudanjiangensis AMBF249</strain>
    </source>
</reference>
<proteinExistence type="predicted"/>
<gene>
    <name evidence="1" type="ORF">MUDAN_MDHGFNIF_03550</name>
</gene>
<dbReference type="Proteomes" id="UP000289996">
    <property type="component" value="Unassembled WGS sequence"/>
</dbReference>
<protein>
    <submittedName>
        <fullName evidence="1">Uncharacterized protein</fullName>
    </submittedName>
</protein>
<evidence type="ECO:0000313" key="1">
    <source>
        <dbReference type="EMBL" id="VDG29636.1"/>
    </source>
</evidence>
<accession>A0A660E2S2</accession>
<organism evidence="1 2">
    <name type="scientific">Lactiplantibacillus mudanjiangensis</name>
    <dbReference type="NCBI Taxonomy" id="1296538"/>
    <lineage>
        <taxon>Bacteria</taxon>
        <taxon>Bacillati</taxon>
        <taxon>Bacillota</taxon>
        <taxon>Bacilli</taxon>
        <taxon>Lactobacillales</taxon>
        <taxon>Lactobacillaceae</taxon>
        <taxon>Lactiplantibacillus</taxon>
    </lineage>
</organism>
<dbReference type="RefSeq" id="WP_130852199.1">
    <property type="nucleotide sequence ID" value="NZ_UYIG01000148.1"/>
</dbReference>
<evidence type="ECO:0000313" key="2">
    <source>
        <dbReference type="Proteomes" id="UP000289996"/>
    </source>
</evidence>
<dbReference type="EMBL" id="UYIG01000148">
    <property type="protein sequence ID" value="VDG29636.1"/>
    <property type="molecule type" value="Genomic_DNA"/>
</dbReference>
<keyword evidence="2" id="KW-1185">Reference proteome</keyword>
<sequence length="227" mass="26306">MKNDNMLVLSQVSPQQLLVDEFSIVQRAIMGNAVTRGYQNVTEFQKRCPDFLRTKHAEKLIPELKNMSVEYAIINACEKGLIPLKWSFEDTHNKKDKYLKLISLDGRCLFTVNQTRSAGTKSRLAKYRQDLDDSFQTKLNLFPADDIILAKQPYYFELNHGYQSKEPKFAVIGKPKETRGWLAQQSLLNQVQLVPKQDRADLKTATKDIQNFNWGDFEQYIDAHEKD</sequence>